<proteinExistence type="predicted"/>
<gene>
    <name evidence="1" type="ORF">ACFOPQ_09645</name>
</gene>
<organism evidence="1 2">
    <name type="scientific">Deinococcus antarcticus</name>
    <dbReference type="NCBI Taxonomy" id="1298767"/>
    <lineage>
        <taxon>Bacteria</taxon>
        <taxon>Thermotogati</taxon>
        <taxon>Deinococcota</taxon>
        <taxon>Deinococci</taxon>
        <taxon>Deinococcales</taxon>
        <taxon>Deinococcaceae</taxon>
        <taxon>Deinococcus</taxon>
    </lineage>
</organism>
<dbReference type="PROSITE" id="PS51257">
    <property type="entry name" value="PROKAR_LIPOPROTEIN"/>
    <property type="match status" value="1"/>
</dbReference>
<dbReference type="Proteomes" id="UP001595748">
    <property type="component" value="Unassembled WGS sequence"/>
</dbReference>
<accession>A0ABV8A9B2</accession>
<protein>
    <recommendedName>
        <fullName evidence="3">Lipoprotein</fullName>
    </recommendedName>
</protein>
<evidence type="ECO:0000313" key="2">
    <source>
        <dbReference type="Proteomes" id="UP001595748"/>
    </source>
</evidence>
<evidence type="ECO:0008006" key="3">
    <source>
        <dbReference type="Google" id="ProtNLM"/>
    </source>
</evidence>
<comment type="caution">
    <text evidence="1">The sequence shown here is derived from an EMBL/GenBank/DDBJ whole genome shotgun (WGS) entry which is preliminary data.</text>
</comment>
<sequence>MKTLPYISTAALLGITLSACNGNKEPTAADFTSLLKNISEQHCTDLTKLPMDLNTYYNEIPNDPKHYKYKLAIAAKLVEPGSGPILKPTARYAEIKAKIKDGKLCDGTYTNYVVQSANETDDGSYRARVTREFKPEPWTDEGIQKAFFFDKPVTELTYLFQKSGKDWQGTPQNQ</sequence>
<dbReference type="RefSeq" id="WP_380077512.1">
    <property type="nucleotide sequence ID" value="NZ_JBHRZF010000116.1"/>
</dbReference>
<reference evidence="2" key="1">
    <citation type="journal article" date="2019" name="Int. J. Syst. Evol. Microbiol.">
        <title>The Global Catalogue of Microorganisms (GCM) 10K type strain sequencing project: providing services to taxonomists for standard genome sequencing and annotation.</title>
        <authorList>
            <consortium name="The Broad Institute Genomics Platform"/>
            <consortium name="The Broad Institute Genome Sequencing Center for Infectious Disease"/>
            <person name="Wu L."/>
            <person name="Ma J."/>
        </authorList>
    </citation>
    <scope>NUCLEOTIDE SEQUENCE [LARGE SCALE GENOMIC DNA]</scope>
    <source>
        <strain evidence="2">CCTCC AB 2013263</strain>
    </source>
</reference>
<dbReference type="EMBL" id="JBHRZF010000116">
    <property type="protein sequence ID" value="MFC3861023.1"/>
    <property type="molecule type" value="Genomic_DNA"/>
</dbReference>
<evidence type="ECO:0000313" key="1">
    <source>
        <dbReference type="EMBL" id="MFC3861023.1"/>
    </source>
</evidence>
<keyword evidence="2" id="KW-1185">Reference proteome</keyword>
<name>A0ABV8A9B2_9DEIO</name>